<dbReference type="Proteomes" id="UP001201549">
    <property type="component" value="Unassembled WGS sequence"/>
</dbReference>
<accession>A0ABT2FK92</accession>
<dbReference type="PANTHER" id="PTHR35936">
    <property type="entry name" value="MEMBRANE-BOUND LYTIC MUREIN TRANSGLYCOSYLASE F"/>
    <property type="match status" value="1"/>
</dbReference>
<proteinExistence type="inferred from homology"/>
<dbReference type="InterPro" id="IPR001638">
    <property type="entry name" value="Solute-binding_3/MltF_N"/>
</dbReference>
<dbReference type="Gene3D" id="3.40.190.10">
    <property type="entry name" value="Periplasmic binding protein-like II"/>
    <property type="match status" value="2"/>
</dbReference>
<feature type="domain" description="Solute-binding protein family 3/N-terminal" evidence="3">
    <location>
        <begin position="2"/>
        <end position="222"/>
    </location>
</feature>
<sequence length="223" mass="25550">MQYPPYMQQTGATVQGLTIDMVNEIFSRMNQPIQYRFYPWARSLYLVENKQVDGLFTIKKTDEREQTMLFPKHPLLTQDYVFFVLKGSKVKFDGDYASLANASIGVVDRTSYGNRFDTAVRENTFKHLDVAVSYELTFKKLLAGRMDTVICSRLVGIHILKQLNGLDRVTISGPPSESAVSYLVFSRKPENIPLVEQFDKIVAEMQQDGTMDIILSKYDHQLD</sequence>
<comment type="similarity">
    <text evidence="1">Belongs to the bacterial solute-binding protein 3 family.</text>
</comment>
<evidence type="ECO:0000313" key="4">
    <source>
        <dbReference type="EMBL" id="MCS4556750.1"/>
    </source>
</evidence>
<evidence type="ECO:0000313" key="5">
    <source>
        <dbReference type="Proteomes" id="UP001201549"/>
    </source>
</evidence>
<gene>
    <name evidence="4" type="ORF">L9G74_09880</name>
</gene>
<organism evidence="4 5">
    <name type="scientific">Shewanella electrica</name>
    <dbReference type="NCBI Taxonomy" id="515560"/>
    <lineage>
        <taxon>Bacteria</taxon>
        <taxon>Pseudomonadati</taxon>
        <taxon>Pseudomonadota</taxon>
        <taxon>Gammaproteobacteria</taxon>
        <taxon>Alteromonadales</taxon>
        <taxon>Shewanellaceae</taxon>
        <taxon>Shewanella</taxon>
    </lineage>
</organism>
<evidence type="ECO:0000256" key="1">
    <source>
        <dbReference type="ARBA" id="ARBA00010333"/>
    </source>
</evidence>
<evidence type="ECO:0000256" key="2">
    <source>
        <dbReference type="ARBA" id="ARBA00022729"/>
    </source>
</evidence>
<dbReference type="SMART" id="SM00062">
    <property type="entry name" value="PBPb"/>
    <property type="match status" value="1"/>
</dbReference>
<keyword evidence="5" id="KW-1185">Reference proteome</keyword>
<comment type="caution">
    <text evidence="4">The sequence shown here is derived from an EMBL/GenBank/DDBJ whole genome shotgun (WGS) entry which is preliminary data.</text>
</comment>
<protein>
    <submittedName>
        <fullName evidence="4">Transporter substrate-binding domain-containing protein</fullName>
    </submittedName>
</protein>
<reference evidence="5" key="1">
    <citation type="submission" date="2023-07" db="EMBL/GenBank/DDBJ databases">
        <title>Shewanella mangrovi sp. nov., an acetaldehyde- degrading bacterium isolated from mangrove sediment.</title>
        <authorList>
            <person name="Liu Y."/>
        </authorList>
    </citation>
    <scope>NUCLEOTIDE SEQUENCE [LARGE SCALE GENOMIC DNA]</scope>
    <source>
        <strain evidence="5">C32</strain>
    </source>
</reference>
<evidence type="ECO:0000259" key="3">
    <source>
        <dbReference type="SMART" id="SM00062"/>
    </source>
</evidence>
<dbReference type="Pfam" id="PF00497">
    <property type="entry name" value="SBP_bac_3"/>
    <property type="match status" value="1"/>
</dbReference>
<dbReference type="PANTHER" id="PTHR35936:SF25">
    <property type="entry name" value="ABC TRANSPORTER SUBSTRATE-BINDING PROTEIN"/>
    <property type="match status" value="1"/>
</dbReference>
<name>A0ABT2FK92_9GAMM</name>
<dbReference type="EMBL" id="JAKOGG010000005">
    <property type="protein sequence ID" value="MCS4556750.1"/>
    <property type="molecule type" value="Genomic_DNA"/>
</dbReference>
<keyword evidence="2" id="KW-0732">Signal</keyword>
<dbReference type="SUPFAM" id="SSF53850">
    <property type="entry name" value="Periplasmic binding protein-like II"/>
    <property type="match status" value="1"/>
</dbReference>